<proteinExistence type="predicted"/>
<name>A0A7C8YPQ0_OPUST</name>
<evidence type="ECO:0000313" key="1">
    <source>
        <dbReference type="EMBL" id="MBA4623638.1"/>
    </source>
</evidence>
<protein>
    <submittedName>
        <fullName evidence="1">Uncharacterized protein</fullName>
    </submittedName>
</protein>
<reference evidence="1" key="2">
    <citation type="submission" date="2020-07" db="EMBL/GenBank/DDBJ databases">
        <authorList>
            <person name="Vera ALvarez R."/>
            <person name="Arias-Moreno D.M."/>
            <person name="Jimenez-Jacinto V."/>
            <person name="Jimenez-Bremont J.F."/>
            <person name="Swaminathan K."/>
            <person name="Moose S.P."/>
            <person name="Guerrero-Gonzalez M.L."/>
            <person name="Marino-Ramirez L."/>
            <person name="Landsman D."/>
            <person name="Rodriguez-Kessler M."/>
            <person name="Delgado-Sanchez P."/>
        </authorList>
    </citation>
    <scope>NUCLEOTIDE SEQUENCE</scope>
    <source>
        <tissue evidence="1">Cladode</tissue>
    </source>
</reference>
<accession>A0A7C8YPQ0</accession>
<organism evidence="1">
    <name type="scientific">Opuntia streptacantha</name>
    <name type="common">Prickly pear cactus</name>
    <name type="synonym">Opuntia cardona</name>
    <dbReference type="NCBI Taxonomy" id="393608"/>
    <lineage>
        <taxon>Eukaryota</taxon>
        <taxon>Viridiplantae</taxon>
        <taxon>Streptophyta</taxon>
        <taxon>Embryophyta</taxon>
        <taxon>Tracheophyta</taxon>
        <taxon>Spermatophyta</taxon>
        <taxon>Magnoliopsida</taxon>
        <taxon>eudicotyledons</taxon>
        <taxon>Gunneridae</taxon>
        <taxon>Pentapetalae</taxon>
        <taxon>Caryophyllales</taxon>
        <taxon>Cactineae</taxon>
        <taxon>Cactaceae</taxon>
        <taxon>Opuntioideae</taxon>
        <taxon>Opuntia</taxon>
    </lineage>
</organism>
<dbReference type="EMBL" id="GISG01043856">
    <property type="protein sequence ID" value="MBA4623638.1"/>
    <property type="molecule type" value="Transcribed_RNA"/>
</dbReference>
<dbReference type="AlphaFoldDB" id="A0A7C8YPQ0"/>
<reference evidence="1" key="1">
    <citation type="journal article" date="2013" name="J. Plant Res.">
        <title>Effect of fungi and light on seed germination of three Opuntia species from semiarid lands of central Mexico.</title>
        <authorList>
            <person name="Delgado-Sanchez P."/>
            <person name="Jimenez-Bremont J.F."/>
            <person name="Guerrero-Gonzalez Mde L."/>
            <person name="Flores J."/>
        </authorList>
    </citation>
    <scope>NUCLEOTIDE SEQUENCE</scope>
    <source>
        <tissue evidence="1">Cladode</tissue>
    </source>
</reference>
<sequence length="116" mass="13295">MVERRLIWLSNFEISKSRSLCIRSFPLYETLMHRPARSRQLETVDEMEAMRLERGWDSPEWQFSAAIKAELSSSSLVLISCHLTGKTLMASERDMREDMSEIARRSLSSPAADGEG</sequence>